<dbReference type="AlphaFoldDB" id="A0AAW2EHB2"/>
<accession>A0AAW2EHB2</accession>
<reference evidence="1 2" key="1">
    <citation type="submission" date="2023-03" db="EMBL/GenBank/DDBJ databases">
        <title>High recombination rates correlate with genetic variation in Cardiocondyla obscurior ants.</title>
        <authorList>
            <person name="Errbii M."/>
        </authorList>
    </citation>
    <scope>NUCLEOTIDE SEQUENCE [LARGE SCALE GENOMIC DNA]</scope>
    <source>
        <strain evidence="1">Alpha-2009</strain>
        <tissue evidence="1">Whole body</tissue>
    </source>
</reference>
<keyword evidence="2" id="KW-1185">Reference proteome</keyword>
<proteinExistence type="predicted"/>
<name>A0AAW2EHB2_9HYME</name>
<organism evidence="1 2">
    <name type="scientific">Cardiocondyla obscurior</name>
    <dbReference type="NCBI Taxonomy" id="286306"/>
    <lineage>
        <taxon>Eukaryota</taxon>
        <taxon>Metazoa</taxon>
        <taxon>Ecdysozoa</taxon>
        <taxon>Arthropoda</taxon>
        <taxon>Hexapoda</taxon>
        <taxon>Insecta</taxon>
        <taxon>Pterygota</taxon>
        <taxon>Neoptera</taxon>
        <taxon>Endopterygota</taxon>
        <taxon>Hymenoptera</taxon>
        <taxon>Apocrita</taxon>
        <taxon>Aculeata</taxon>
        <taxon>Formicoidea</taxon>
        <taxon>Formicidae</taxon>
        <taxon>Myrmicinae</taxon>
        <taxon>Cardiocondyla</taxon>
    </lineage>
</organism>
<evidence type="ECO:0008006" key="3">
    <source>
        <dbReference type="Google" id="ProtNLM"/>
    </source>
</evidence>
<sequence>MHRDALLCIFFFFFLLPRYFYITTCAIMRAISCKSVEGIFYKDLRDIFYFIKSLLSNHKNKKIVRMTERKKKRKRIF</sequence>
<evidence type="ECO:0000313" key="2">
    <source>
        <dbReference type="Proteomes" id="UP001430953"/>
    </source>
</evidence>
<dbReference type="EMBL" id="JADYXP020000023">
    <property type="protein sequence ID" value="KAL0102158.1"/>
    <property type="molecule type" value="Genomic_DNA"/>
</dbReference>
<evidence type="ECO:0000313" key="1">
    <source>
        <dbReference type="EMBL" id="KAL0102158.1"/>
    </source>
</evidence>
<protein>
    <recommendedName>
        <fullName evidence="3">Secreted protein</fullName>
    </recommendedName>
</protein>
<dbReference type="Proteomes" id="UP001430953">
    <property type="component" value="Unassembled WGS sequence"/>
</dbReference>
<gene>
    <name evidence="1" type="ORF">PUN28_018590</name>
</gene>
<comment type="caution">
    <text evidence="1">The sequence shown here is derived from an EMBL/GenBank/DDBJ whole genome shotgun (WGS) entry which is preliminary data.</text>
</comment>